<evidence type="ECO:0000259" key="5">
    <source>
        <dbReference type="Pfam" id="PF06722"/>
    </source>
</evidence>
<feature type="domain" description="Erythromycin biosynthesis protein CIII-like C-terminal" evidence="5">
    <location>
        <begin position="271"/>
        <end position="411"/>
    </location>
</feature>
<keyword evidence="4" id="KW-0045">Antibiotic biosynthesis</keyword>
<keyword evidence="3" id="KW-0808">Transferase</keyword>
<accession>A0ABR9HAD5</accession>
<dbReference type="Pfam" id="PF06722">
    <property type="entry name" value="EryCIII-like_C"/>
    <property type="match status" value="1"/>
</dbReference>
<evidence type="ECO:0000259" key="6">
    <source>
        <dbReference type="Pfam" id="PF21036"/>
    </source>
</evidence>
<evidence type="ECO:0000256" key="4">
    <source>
        <dbReference type="ARBA" id="ARBA00023194"/>
    </source>
</evidence>
<proteinExistence type="inferred from homology"/>
<sequence length="424" mass="46244">MRILLSCYAEKTGFFSMAPLAWALRTAGHEVRVASQPELVDAITEAGLPAVSVGRDHSLWRVLAAQGLARGNPVAPLDQAALPEEEVSWEYLRDGFRQVVPWWFRLVNEPMVDDLVDFCRAWRPDLVLWDPRTFAAPVAAEAVGAAHARLTWGMDFYGRARRMFTDRLGQLPEQDREDPLADWLSRVAERHGVAFDETMTHGHFTIDQLPDPLRIRARGLHYLSMRHIPYNGRSVTPPWLWAPPERPRVCLTLGVSAMGRAYGYSVSVGELVESLAELDAEIVATVAEKEQDALGTLPDNVRVESFVPLHALLPHCDAVVHHGGFGSTFTAIASGTPQVAIPQQFDAQAIAPRIAAQGAGIHLTTAQATGDRVRDAVTRLLTDPAHTASAGSLRRAAEALPSPGALVPAIETAVSRYTAVAPHA</sequence>
<evidence type="ECO:0000256" key="1">
    <source>
        <dbReference type="ARBA" id="ARBA00006962"/>
    </source>
</evidence>
<dbReference type="SUPFAM" id="SSF53756">
    <property type="entry name" value="UDP-Glycosyltransferase/glycogen phosphorylase"/>
    <property type="match status" value="1"/>
</dbReference>
<dbReference type="InterPro" id="IPR010610">
    <property type="entry name" value="EryCIII-like_C"/>
</dbReference>
<dbReference type="NCBIfam" id="TIGR04516">
    <property type="entry name" value="glycosyl_450act"/>
    <property type="match status" value="1"/>
</dbReference>
<feature type="domain" description="Erythromycin biosynthesis protein CIII-like N-terminal" evidence="6">
    <location>
        <begin position="22"/>
        <end position="254"/>
    </location>
</feature>
<dbReference type="InterPro" id="IPR050426">
    <property type="entry name" value="Glycosyltransferase_28"/>
</dbReference>
<dbReference type="Proteomes" id="UP000598217">
    <property type="component" value="Unassembled WGS sequence"/>
</dbReference>
<dbReference type="PANTHER" id="PTHR48050">
    <property type="entry name" value="STEROL 3-BETA-GLUCOSYLTRANSFERASE"/>
    <property type="match status" value="1"/>
</dbReference>
<name>A0ABR9HAD5_9ACTN</name>
<dbReference type="InterPro" id="IPR002213">
    <property type="entry name" value="UDP_glucos_trans"/>
</dbReference>
<comment type="caution">
    <text evidence="7">The sequence shown here is derived from an EMBL/GenBank/DDBJ whole genome shotgun (WGS) entry which is preliminary data.</text>
</comment>
<dbReference type="PANTHER" id="PTHR48050:SF13">
    <property type="entry name" value="STEROL 3-BETA-GLUCOSYLTRANSFERASE UGT80A2"/>
    <property type="match status" value="1"/>
</dbReference>
<dbReference type="InterPro" id="IPR030953">
    <property type="entry name" value="Glycosyl_450act"/>
</dbReference>
<evidence type="ECO:0000256" key="3">
    <source>
        <dbReference type="ARBA" id="ARBA00022679"/>
    </source>
</evidence>
<evidence type="ECO:0000256" key="2">
    <source>
        <dbReference type="ARBA" id="ARBA00022676"/>
    </source>
</evidence>
<reference evidence="7 8" key="1">
    <citation type="submission" date="2020-10" db="EMBL/GenBank/DDBJ databases">
        <title>Sequencing the genomes of 1000 actinobacteria strains.</title>
        <authorList>
            <person name="Klenk H.-P."/>
        </authorList>
    </citation>
    <scope>NUCLEOTIDE SEQUENCE [LARGE SCALE GENOMIC DNA]</scope>
    <source>
        <strain evidence="7 8">DSM 45157</strain>
    </source>
</reference>
<dbReference type="RefSeq" id="WP_192733295.1">
    <property type="nucleotide sequence ID" value="NZ_JADBDY010000001.1"/>
</dbReference>
<keyword evidence="8" id="KW-1185">Reference proteome</keyword>
<dbReference type="InterPro" id="IPR048284">
    <property type="entry name" value="EryCIII-like_N"/>
</dbReference>
<gene>
    <name evidence="7" type="ORF">H4W79_000167</name>
</gene>
<comment type="similarity">
    <text evidence="1">Belongs to the glycosyltransferase 28 family.</text>
</comment>
<organism evidence="7 8">
    <name type="scientific">Nocardiopsis terrae</name>
    <dbReference type="NCBI Taxonomy" id="372655"/>
    <lineage>
        <taxon>Bacteria</taxon>
        <taxon>Bacillati</taxon>
        <taxon>Actinomycetota</taxon>
        <taxon>Actinomycetes</taxon>
        <taxon>Streptosporangiales</taxon>
        <taxon>Nocardiopsidaceae</taxon>
        <taxon>Nocardiopsis</taxon>
    </lineage>
</organism>
<keyword evidence="2" id="KW-0328">Glycosyltransferase</keyword>
<dbReference type="Pfam" id="PF21036">
    <property type="entry name" value="EryCIII-like_N"/>
    <property type="match status" value="1"/>
</dbReference>
<evidence type="ECO:0000313" key="7">
    <source>
        <dbReference type="EMBL" id="MBE1455953.1"/>
    </source>
</evidence>
<dbReference type="Gene3D" id="3.40.50.2000">
    <property type="entry name" value="Glycogen Phosphorylase B"/>
    <property type="match status" value="2"/>
</dbReference>
<dbReference type="CDD" id="cd03784">
    <property type="entry name" value="GT1_Gtf-like"/>
    <property type="match status" value="1"/>
</dbReference>
<evidence type="ECO:0000313" key="8">
    <source>
        <dbReference type="Proteomes" id="UP000598217"/>
    </source>
</evidence>
<dbReference type="EMBL" id="JADBDY010000001">
    <property type="protein sequence ID" value="MBE1455953.1"/>
    <property type="molecule type" value="Genomic_DNA"/>
</dbReference>
<protein>
    <submittedName>
        <fullName evidence="7">Glycosyltransferase (Activator-dependent family)</fullName>
    </submittedName>
</protein>